<keyword evidence="5" id="KW-1185">Reference proteome</keyword>
<dbReference type="SMART" id="SM00342">
    <property type="entry name" value="HTH_ARAC"/>
    <property type="match status" value="1"/>
</dbReference>
<accession>A0A8B6X8D7</accession>
<protein>
    <submittedName>
        <fullName evidence="6">Helix-turn-helix domain-containing protein</fullName>
    </submittedName>
</protein>
<dbReference type="InterPro" id="IPR013096">
    <property type="entry name" value="Cupin_2"/>
</dbReference>
<dbReference type="Gene3D" id="1.10.10.60">
    <property type="entry name" value="Homeodomain-like"/>
    <property type="match status" value="1"/>
</dbReference>
<keyword evidence="2" id="KW-0238">DNA-binding</keyword>
<name>A0A8B6X8D7_9BURK</name>
<dbReference type="RefSeq" id="WP_051378264.1">
    <property type="nucleotide sequence ID" value="NZ_AXWS01000008.1"/>
</dbReference>
<dbReference type="Proteomes" id="UP000675920">
    <property type="component" value="Unplaced"/>
</dbReference>
<keyword evidence="1" id="KW-0805">Transcription regulation</keyword>
<sequence length="322" mass="35375">MRLDENPKPASPPARTPAAVTRSVPNFALYGDAADPDWQGLVQFERITERSSAFNWEIKPHLHDSLIQVLYVSSGGGEAFIDDRKWPVRPGTLIVAPARSVHGFHFTPEVDGPVVTAAQRPLENMAAAAAPELLDTLRRPAVIAVHEPSRHADALMPLFDAIARETQVHARGQVAAGMALMTALFVQIARLGALAPDGGGVRTRKAAQIEQFRALVDARFRERRGVDSYATELGVTAGQLTRLCRELLGMSSLDVINGRVVHEAQRELIYSSLSVKQIAALLGFDDEAYFGRFFRKQTGMRPTEFRLHARRRLAEEAARGEG</sequence>
<dbReference type="GO" id="GO:0043565">
    <property type="term" value="F:sequence-specific DNA binding"/>
    <property type="evidence" value="ECO:0007669"/>
    <property type="project" value="InterPro"/>
</dbReference>
<evidence type="ECO:0000313" key="5">
    <source>
        <dbReference type="Proteomes" id="UP000675920"/>
    </source>
</evidence>
<dbReference type="PANTHER" id="PTHR43280">
    <property type="entry name" value="ARAC-FAMILY TRANSCRIPTIONAL REGULATOR"/>
    <property type="match status" value="1"/>
</dbReference>
<evidence type="ECO:0000259" key="4">
    <source>
        <dbReference type="PROSITE" id="PS01124"/>
    </source>
</evidence>
<dbReference type="SUPFAM" id="SSF46689">
    <property type="entry name" value="Homeodomain-like"/>
    <property type="match status" value="1"/>
</dbReference>
<organism evidence="5 6">
    <name type="scientific">Derxia gummosa DSM 723</name>
    <dbReference type="NCBI Taxonomy" id="1121388"/>
    <lineage>
        <taxon>Bacteria</taxon>
        <taxon>Pseudomonadati</taxon>
        <taxon>Pseudomonadota</taxon>
        <taxon>Betaproteobacteria</taxon>
        <taxon>Burkholderiales</taxon>
        <taxon>Alcaligenaceae</taxon>
        <taxon>Derxia</taxon>
    </lineage>
</organism>
<dbReference type="PANTHER" id="PTHR43280:SF32">
    <property type="entry name" value="TRANSCRIPTIONAL REGULATORY PROTEIN"/>
    <property type="match status" value="1"/>
</dbReference>
<dbReference type="InterPro" id="IPR011051">
    <property type="entry name" value="RmlC_Cupin_sf"/>
</dbReference>
<dbReference type="Pfam" id="PF07883">
    <property type="entry name" value="Cupin_2"/>
    <property type="match status" value="1"/>
</dbReference>
<evidence type="ECO:0000256" key="2">
    <source>
        <dbReference type="ARBA" id="ARBA00023125"/>
    </source>
</evidence>
<dbReference type="CDD" id="cd06999">
    <property type="entry name" value="cupin_HpaA-like_N"/>
    <property type="match status" value="1"/>
</dbReference>
<dbReference type="GO" id="GO:0003700">
    <property type="term" value="F:DNA-binding transcription factor activity"/>
    <property type="evidence" value="ECO:0007669"/>
    <property type="project" value="InterPro"/>
</dbReference>
<dbReference type="OrthoDB" id="9803764at2"/>
<dbReference type="InterPro" id="IPR009057">
    <property type="entry name" value="Homeodomain-like_sf"/>
</dbReference>
<reference evidence="6" key="1">
    <citation type="submission" date="2025-08" db="UniProtKB">
        <authorList>
            <consortium name="RefSeq"/>
        </authorList>
    </citation>
    <scope>IDENTIFICATION</scope>
</reference>
<evidence type="ECO:0000256" key="3">
    <source>
        <dbReference type="ARBA" id="ARBA00023163"/>
    </source>
</evidence>
<dbReference type="InterPro" id="IPR014710">
    <property type="entry name" value="RmlC-like_jellyroll"/>
</dbReference>
<dbReference type="PROSITE" id="PS01124">
    <property type="entry name" value="HTH_ARAC_FAMILY_2"/>
    <property type="match status" value="1"/>
</dbReference>
<evidence type="ECO:0000256" key="1">
    <source>
        <dbReference type="ARBA" id="ARBA00023015"/>
    </source>
</evidence>
<dbReference type="InterPro" id="IPR047264">
    <property type="entry name" value="Cupin_HpaA-like_N"/>
</dbReference>
<dbReference type="PRINTS" id="PR00032">
    <property type="entry name" value="HTHARAC"/>
</dbReference>
<dbReference type="SUPFAM" id="SSF51182">
    <property type="entry name" value="RmlC-like cupins"/>
    <property type="match status" value="1"/>
</dbReference>
<dbReference type="InterPro" id="IPR018060">
    <property type="entry name" value="HTH_AraC"/>
</dbReference>
<dbReference type="Pfam" id="PF12833">
    <property type="entry name" value="HTH_18"/>
    <property type="match status" value="1"/>
</dbReference>
<evidence type="ECO:0000313" key="6">
    <source>
        <dbReference type="RefSeq" id="WP_051378264.1"/>
    </source>
</evidence>
<dbReference type="AlphaFoldDB" id="A0A8B6X8D7"/>
<dbReference type="InterPro" id="IPR020449">
    <property type="entry name" value="Tscrpt_reg_AraC-type_HTH"/>
</dbReference>
<dbReference type="Gene3D" id="2.60.120.10">
    <property type="entry name" value="Jelly Rolls"/>
    <property type="match status" value="1"/>
</dbReference>
<proteinExistence type="predicted"/>
<keyword evidence="3" id="KW-0804">Transcription</keyword>
<feature type="domain" description="HTH araC/xylS-type" evidence="4">
    <location>
        <begin position="210"/>
        <end position="308"/>
    </location>
</feature>